<keyword evidence="2 6" id="KW-0732">Signal</keyword>
<reference evidence="7" key="1">
    <citation type="submission" date="2021-01" db="EMBL/GenBank/DDBJ databases">
        <title>Whole genome shotgun sequence of Actinocatenispora rupis NBRC 107355.</title>
        <authorList>
            <person name="Komaki H."/>
            <person name="Tamura T."/>
        </authorList>
    </citation>
    <scope>NUCLEOTIDE SEQUENCE</scope>
    <source>
        <strain evidence="7">NBRC 107355</strain>
    </source>
</reference>
<gene>
    <name evidence="7" type="ORF">Aru02nite_40940</name>
</gene>
<evidence type="ECO:0000256" key="1">
    <source>
        <dbReference type="ARBA" id="ARBA00022475"/>
    </source>
</evidence>
<feature type="chain" id="PRO_5035244997" evidence="6">
    <location>
        <begin position="21"/>
        <end position="428"/>
    </location>
</feature>
<sequence length="428" mass="45422">MRLRKTALVAAGLVAVLAAAAGCGSGSGAGGGTKNSDGSVTIDWQMWAGSSDEQKQLDHLTKLVHQKYPKINLKLRTAPFKDYFTKLQTEMSAGKQACLVSMQSLRLPGFAANLEPLDQLAKDADLSGFDPAALKALKADGKQYALPMDLGALMMYYNADAFKKAGLKAPAKGWTIDEFVADAKALKAKSGKPGFGMSFSDLNLMSLLYAYNGAQPVSGDKLTLTGKKMQDAMTWYTELATKEKVGSVPASSSEGGWGETQFANGNAMMAVDGTWNIGSTIGQAKFNASVAPLPVGSAGARTYVANSGYGISTNCAYKKQAFQALSVLTGDEAEGYLADQGRAYPARTSQQPKFGEYLAKQDPKKADLVKNALATVKDGLDGSVPFTTTQNWDQVNQLFSQYLLQAYTGATSPKNALDTVQQRAQRGA</sequence>
<dbReference type="PANTHER" id="PTHR43649:SF33">
    <property type="entry name" value="POLYGALACTURONAN_RHAMNOGALACTURONAN-BINDING PROTEIN YTCQ"/>
    <property type="match status" value="1"/>
</dbReference>
<keyword evidence="5" id="KW-0449">Lipoprotein</keyword>
<protein>
    <submittedName>
        <fullName evidence="7">Sugar ABC transporter substrate-binding protein</fullName>
    </submittedName>
</protein>
<keyword evidence="3" id="KW-0472">Membrane</keyword>
<proteinExistence type="predicted"/>
<dbReference type="Gene3D" id="3.40.190.10">
    <property type="entry name" value="Periplasmic binding protein-like II"/>
    <property type="match status" value="1"/>
</dbReference>
<dbReference type="InterPro" id="IPR006059">
    <property type="entry name" value="SBP"/>
</dbReference>
<dbReference type="SUPFAM" id="SSF53850">
    <property type="entry name" value="Periplasmic binding protein-like II"/>
    <property type="match status" value="1"/>
</dbReference>
<keyword evidence="1" id="KW-1003">Cell membrane</keyword>
<evidence type="ECO:0000313" key="7">
    <source>
        <dbReference type="EMBL" id="GID13205.1"/>
    </source>
</evidence>
<keyword evidence="4" id="KW-0564">Palmitate</keyword>
<keyword evidence="8" id="KW-1185">Reference proteome</keyword>
<dbReference type="Pfam" id="PF01547">
    <property type="entry name" value="SBP_bac_1"/>
    <property type="match status" value="1"/>
</dbReference>
<dbReference type="PANTHER" id="PTHR43649">
    <property type="entry name" value="ARABINOSE-BINDING PROTEIN-RELATED"/>
    <property type="match status" value="1"/>
</dbReference>
<evidence type="ECO:0000256" key="5">
    <source>
        <dbReference type="ARBA" id="ARBA00023288"/>
    </source>
</evidence>
<feature type="signal peptide" evidence="6">
    <location>
        <begin position="1"/>
        <end position="20"/>
    </location>
</feature>
<organism evidence="7 8">
    <name type="scientific">Actinocatenispora rupis</name>
    <dbReference type="NCBI Taxonomy" id="519421"/>
    <lineage>
        <taxon>Bacteria</taxon>
        <taxon>Bacillati</taxon>
        <taxon>Actinomycetota</taxon>
        <taxon>Actinomycetes</taxon>
        <taxon>Micromonosporales</taxon>
        <taxon>Micromonosporaceae</taxon>
        <taxon>Actinocatenispora</taxon>
    </lineage>
</organism>
<evidence type="ECO:0000256" key="6">
    <source>
        <dbReference type="SAM" id="SignalP"/>
    </source>
</evidence>
<dbReference type="PROSITE" id="PS51257">
    <property type="entry name" value="PROKAR_LIPOPROTEIN"/>
    <property type="match status" value="1"/>
</dbReference>
<evidence type="ECO:0000256" key="3">
    <source>
        <dbReference type="ARBA" id="ARBA00023136"/>
    </source>
</evidence>
<name>A0A8J3NDR2_9ACTN</name>
<comment type="caution">
    <text evidence="7">The sequence shown here is derived from an EMBL/GenBank/DDBJ whole genome shotgun (WGS) entry which is preliminary data.</text>
</comment>
<dbReference type="CDD" id="cd13585">
    <property type="entry name" value="PBP2_TMBP_like"/>
    <property type="match status" value="1"/>
</dbReference>
<accession>A0A8J3NDR2</accession>
<dbReference type="AlphaFoldDB" id="A0A8J3NDR2"/>
<evidence type="ECO:0000256" key="4">
    <source>
        <dbReference type="ARBA" id="ARBA00023139"/>
    </source>
</evidence>
<evidence type="ECO:0000256" key="2">
    <source>
        <dbReference type="ARBA" id="ARBA00022729"/>
    </source>
</evidence>
<dbReference type="Proteomes" id="UP000612808">
    <property type="component" value="Unassembled WGS sequence"/>
</dbReference>
<dbReference type="EMBL" id="BOMB01000023">
    <property type="protein sequence ID" value="GID13205.1"/>
    <property type="molecule type" value="Genomic_DNA"/>
</dbReference>
<dbReference type="RefSeq" id="WP_203659997.1">
    <property type="nucleotide sequence ID" value="NZ_BAAAZM010000007.1"/>
</dbReference>
<evidence type="ECO:0000313" key="8">
    <source>
        <dbReference type="Proteomes" id="UP000612808"/>
    </source>
</evidence>
<dbReference type="InterPro" id="IPR050490">
    <property type="entry name" value="Bact_solute-bd_prot1"/>
</dbReference>